<evidence type="ECO:0000313" key="1">
    <source>
        <dbReference type="EMBL" id="KAE8301285.1"/>
    </source>
</evidence>
<dbReference type="PANTHER" id="PTHR23275">
    <property type="entry name" value="CABRIOLET.-RELATED"/>
    <property type="match status" value="1"/>
</dbReference>
<dbReference type="SUPFAM" id="SSF57184">
    <property type="entry name" value="Growth factor receptor domain"/>
    <property type="match status" value="2"/>
</dbReference>
<dbReference type="GeneID" id="5697073"/>
<dbReference type="PANTHER" id="PTHR23275:SF100">
    <property type="entry name" value="EGF-LIKE DOMAIN-CONTAINING PROTEIN"/>
    <property type="match status" value="1"/>
</dbReference>
<dbReference type="KEGG" id="gla:GL50803_0013728"/>
<protein>
    <submittedName>
        <fullName evidence="1">High cysteine protein</fullName>
    </submittedName>
</protein>
<keyword evidence="2" id="KW-1185">Reference proteome</keyword>
<gene>
    <name evidence="1" type="ORF">GL50803_0013728</name>
</gene>
<dbReference type="Gene3D" id="2.10.220.10">
    <property type="entry name" value="Hormone Receptor, Insulin-like Growth Factor Receptor 1, Chain A, domain 2"/>
    <property type="match status" value="2"/>
</dbReference>
<reference evidence="1 2" key="1">
    <citation type="journal article" date="2007" name="Science">
        <title>Genomic minimalism in the early diverging intestinal parasite Giardia lamblia.</title>
        <authorList>
            <person name="Morrison H.G."/>
            <person name="McArthur A.G."/>
            <person name="Gillin F.D."/>
            <person name="Aley S.B."/>
            <person name="Adam R.D."/>
            <person name="Olsen G.J."/>
            <person name="Best A.A."/>
            <person name="Cande W.Z."/>
            <person name="Chen F."/>
            <person name="Cipriano M.J."/>
            <person name="Davids B.J."/>
            <person name="Dawson S.C."/>
            <person name="Elmendorf H.G."/>
            <person name="Hehl A.B."/>
            <person name="Holder M.E."/>
            <person name="Huse S.M."/>
            <person name="Kim U.U."/>
            <person name="Lasek-Nesselquist E."/>
            <person name="Manning G."/>
            <person name="Nigam A."/>
            <person name="Nixon J.E."/>
            <person name="Palm D."/>
            <person name="Passamaneck N.E."/>
            <person name="Prabhu A."/>
            <person name="Reich C.I."/>
            <person name="Reiner D.S."/>
            <person name="Samuelson J."/>
            <person name="Svard S.G."/>
            <person name="Sogin M.L."/>
        </authorList>
    </citation>
    <scope>NUCLEOTIDE SEQUENCE [LARGE SCALE GENOMIC DNA]</scope>
    <source>
        <strain evidence="1 2">WB C6</strain>
    </source>
</reference>
<dbReference type="EMBL" id="AACB03000005">
    <property type="protein sequence ID" value="KAE8301285.1"/>
    <property type="molecule type" value="Genomic_DNA"/>
</dbReference>
<accession>A8BY79</accession>
<proteinExistence type="predicted"/>
<dbReference type="RefSeq" id="XP_001704226.1">
    <property type="nucleotide sequence ID" value="XM_001704174.1"/>
</dbReference>
<organism evidence="1 2">
    <name type="scientific">Giardia intestinalis (strain ATCC 50803 / WB clone C6)</name>
    <name type="common">Giardia lamblia</name>
    <dbReference type="NCBI Taxonomy" id="184922"/>
    <lineage>
        <taxon>Eukaryota</taxon>
        <taxon>Metamonada</taxon>
        <taxon>Diplomonadida</taxon>
        <taxon>Hexamitidae</taxon>
        <taxon>Giardiinae</taxon>
        <taxon>Giardia</taxon>
    </lineage>
</organism>
<sequence>MGVEGCATCTKSDSNKGAATCTACQAGYYKDSQACSKCDGTCLTCDGSGQNQCTSCPEGKYLKGDKTCVTSDQCTSTVYPDPESGTCKECSTIDQACTTCKYNATVSKPQCTACNNNKKVKTAIDGITTCVDISSGCEDADHFKADGDAACVLCSDTSGSDPKNKGIAGCKACTKTASANPTCSECLEGYKSTGVGSVTCTPCHANCATCSAETAEDKCLTCKTGFFLVEVTQPAGKCVSCSDTNNGGIDGCVDTLQHHTRPTQPCTGVPFFPQDLVQCSAGSDALPHLVGDCIEATDPAVLWTHYLPSDCLCFRIFT</sequence>
<evidence type="ECO:0000313" key="2">
    <source>
        <dbReference type="Proteomes" id="UP000001548"/>
    </source>
</evidence>
<dbReference type="HOGENOM" id="CLU_875628_0_0_1"/>
<dbReference type="InterPro" id="IPR000742">
    <property type="entry name" value="EGF"/>
</dbReference>
<dbReference type="Proteomes" id="UP000001548">
    <property type="component" value="Unassembled WGS sequence"/>
</dbReference>
<dbReference type="InterPro" id="IPR006212">
    <property type="entry name" value="Furin_repeat"/>
</dbReference>
<comment type="caution">
    <text evidence="1">The sequence shown here is derived from an EMBL/GenBank/DDBJ whole genome shotgun (WGS) entry which is preliminary data.</text>
</comment>
<dbReference type="InterPro" id="IPR052798">
    <property type="entry name" value="Giardia_VSA"/>
</dbReference>
<dbReference type="CDD" id="cd00064">
    <property type="entry name" value="FU"/>
    <property type="match status" value="1"/>
</dbReference>
<name>A8BY79_GIAIC</name>
<dbReference type="InterPro" id="IPR009030">
    <property type="entry name" value="Growth_fac_rcpt_cys_sf"/>
</dbReference>
<dbReference type="SMART" id="SM00261">
    <property type="entry name" value="FU"/>
    <property type="match status" value="2"/>
</dbReference>
<dbReference type="AlphaFoldDB" id="A8BY79"/>
<dbReference type="VEuPathDB" id="GiardiaDB:GL50803_13728"/>
<dbReference type="SMART" id="SM00181">
    <property type="entry name" value="EGF"/>
    <property type="match status" value="4"/>
</dbReference>